<gene>
    <name evidence="1" type="primary">dinG_3</name>
    <name evidence="1" type="ORF">NCTC7878_01574</name>
</gene>
<evidence type="ECO:0000313" key="1">
    <source>
        <dbReference type="EMBL" id="SPZ98184.1"/>
    </source>
</evidence>
<keyword evidence="1" id="KW-0378">Hydrolase</keyword>
<reference evidence="1 2" key="1">
    <citation type="submission" date="2018-06" db="EMBL/GenBank/DDBJ databases">
        <authorList>
            <consortium name="Pathogen Informatics"/>
            <person name="Doyle S."/>
        </authorList>
    </citation>
    <scope>NUCLEOTIDE SEQUENCE [LARGE SCALE GENOMIC DNA]</scope>
    <source>
        <strain evidence="1 2">NCTC7878</strain>
    </source>
</reference>
<dbReference type="GO" id="GO:0016787">
    <property type="term" value="F:hydrolase activity"/>
    <property type="evidence" value="ECO:0007669"/>
    <property type="project" value="UniProtKB-KW"/>
</dbReference>
<name>A0A2X2JW04_STAAU</name>
<keyword evidence="1" id="KW-0547">Nucleotide-binding</keyword>
<dbReference type="AlphaFoldDB" id="A0A2X2JW04"/>
<dbReference type="EMBL" id="UAUX01000007">
    <property type="protein sequence ID" value="SPZ98184.1"/>
    <property type="molecule type" value="Genomic_DNA"/>
</dbReference>
<dbReference type="Proteomes" id="UP000249913">
    <property type="component" value="Unassembled WGS sequence"/>
</dbReference>
<sequence length="168" mass="19831">MITFHWDLLVKFLKDDTSNYEVNILKMQLLIWITETPSGDIQELNLKGGQKMYFDQKIETYVPARHDVHYYNFIKRNAQNIQIGITNHAHLIHSDVENSIYQLFDDCIVDEAHRLPDYALNQVTNELSYADIKYQLGLIGKNENEKLLKAIDQLEKQRILEKIRYCTN</sequence>
<dbReference type="GO" id="GO:0003678">
    <property type="term" value="F:DNA helicase activity"/>
    <property type="evidence" value="ECO:0007669"/>
    <property type="project" value="UniProtKB-EC"/>
</dbReference>
<keyword evidence="1" id="KW-0067">ATP-binding</keyword>
<evidence type="ECO:0000313" key="2">
    <source>
        <dbReference type="Proteomes" id="UP000249913"/>
    </source>
</evidence>
<accession>A0A2X2JW04</accession>
<dbReference type="Gene3D" id="3.40.50.300">
    <property type="entry name" value="P-loop containing nucleotide triphosphate hydrolases"/>
    <property type="match status" value="1"/>
</dbReference>
<keyword evidence="1" id="KW-0347">Helicase</keyword>
<dbReference type="EC" id="3.6.4.12" evidence="1"/>
<dbReference type="InterPro" id="IPR027417">
    <property type="entry name" value="P-loop_NTPase"/>
</dbReference>
<proteinExistence type="predicted"/>
<organism evidence="1 2">
    <name type="scientific">Staphylococcus aureus</name>
    <dbReference type="NCBI Taxonomy" id="1280"/>
    <lineage>
        <taxon>Bacteria</taxon>
        <taxon>Bacillati</taxon>
        <taxon>Bacillota</taxon>
        <taxon>Bacilli</taxon>
        <taxon>Bacillales</taxon>
        <taxon>Staphylococcaceae</taxon>
        <taxon>Staphylococcus</taxon>
    </lineage>
</organism>
<protein>
    <submittedName>
        <fullName evidence="1">DinG family ATP-dependent helicase YoaA</fullName>
        <ecNumber evidence="1">3.6.4.12</ecNumber>
    </submittedName>
</protein>